<feature type="transmembrane region" description="Helical" evidence="10">
    <location>
        <begin position="21"/>
        <end position="41"/>
    </location>
</feature>
<dbReference type="PANTHER" id="PTHR28259:SF1">
    <property type="entry name" value="FLUORIDE EXPORT PROTEIN 1-RELATED"/>
    <property type="match status" value="1"/>
</dbReference>
<keyword evidence="10" id="KW-0813">Transport</keyword>
<feature type="region of interest" description="Disordered" evidence="11">
    <location>
        <begin position="193"/>
        <end position="223"/>
    </location>
</feature>
<evidence type="ECO:0000256" key="7">
    <source>
        <dbReference type="ARBA" id="ARBA00035120"/>
    </source>
</evidence>
<evidence type="ECO:0000256" key="6">
    <source>
        <dbReference type="ARBA" id="ARBA00023303"/>
    </source>
</evidence>
<keyword evidence="2 10" id="KW-1003">Cell membrane</keyword>
<dbReference type="GO" id="GO:0140114">
    <property type="term" value="P:cellular detoxification of fluoride"/>
    <property type="evidence" value="ECO:0007669"/>
    <property type="project" value="UniProtKB-UniRule"/>
</dbReference>
<feature type="binding site" evidence="10">
    <location>
        <position position="99"/>
    </location>
    <ligand>
        <name>Na(+)</name>
        <dbReference type="ChEBI" id="CHEBI:29101"/>
        <note>structural</note>
    </ligand>
</feature>
<dbReference type="HAMAP" id="MF_00454">
    <property type="entry name" value="FluC"/>
    <property type="match status" value="1"/>
</dbReference>
<comment type="activity regulation">
    <text evidence="10">Na(+) is not transported, but it plays an essential structural role and its presence is essential for fluoride channel function.</text>
</comment>
<sequence length="223" mass="23502">MSENTLKAGATGIRWFCKEHTSIAAMLSVFCGGTIGSLLRITLGFLQSTSPGAWPWATTIVNLVGAFMLGVITEWFALTGEDSGGRKVARLGLGTGLIGGFTTYGTMIIEMNTRLFTHHIMLAIGYSAVSIVVGLLCASLGIVVGTVWAHHSGNRLTKVTAFNTDSDAHAKASFVQATRQEHGDAELQITAARGGAERSTVQVRCAKGPQDVKDNTDGGSEEV</sequence>
<dbReference type="GO" id="GO:0062054">
    <property type="term" value="F:fluoride channel activity"/>
    <property type="evidence" value="ECO:0007669"/>
    <property type="project" value="UniProtKB-UniRule"/>
</dbReference>
<evidence type="ECO:0000256" key="9">
    <source>
        <dbReference type="ARBA" id="ARBA00049940"/>
    </source>
</evidence>
<keyword evidence="5 10" id="KW-0472">Membrane</keyword>
<comment type="caution">
    <text evidence="12">The sequence shown here is derived from an EMBL/GenBank/DDBJ whole genome shotgun (WGS) entry which is preliminary data.</text>
</comment>
<dbReference type="AlphaFoldDB" id="A0A086BP60"/>
<protein>
    <recommendedName>
        <fullName evidence="10">Fluoride-specific ion channel FluC</fullName>
    </recommendedName>
</protein>
<feature type="transmembrane region" description="Helical" evidence="10">
    <location>
        <begin position="121"/>
        <end position="148"/>
    </location>
</feature>
<keyword evidence="4 10" id="KW-1133">Transmembrane helix</keyword>
<keyword evidence="3 10" id="KW-0812">Transmembrane</keyword>
<dbReference type="Proteomes" id="UP000028730">
    <property type="component" value="Unassembled WGS sequence"/>
</dbReference>
<dbReference type="Pfam" id="PF02537">
    <property type="entry name" value="CRCB"/>
    <property type="match status" value="1"/>
</dbReference>
<evidence type="ECO:0000256" key="4">
    <source>
        <dbReference type="ARBA" id="ARBA00022989"/>
    </source>
</evidence>
<dbReference type="STRING" id="1341695.BBOMB_0030"/>
<evidence type="ECO:0000256" key="11">
    <source>
        <dbReference type="SAM" id="MobiDB-lite"/>
    </source>
</evidence>
<comment type="subcellular location">
    <subcellularLocation>
        <location evidence="1 10">Cell membrane</location>
        <topology evidence="1 10">Multi-pass membrane protein</topology>
    </subcellularLocation>
</comment>
<proteinExistence type="inferred from homology"/>
<comment type="function">
    <text evidence="9 10">Fluoride-specific ion channel. Important for reducing fluoride concentration in the cell, thus reducing its toxicity.</text>
</comment>
<evidence type="ECO:0000256" key="10">
    <source>
        <dbReference type="HAMAP-Rule" id="MF_00454"/>
    </source>
</evidence>
<feature type="transmembrane region" description="Helical" evidence="10">
    <location>
        <begin position="88"/>
        <end position="109"/>
    </location>
</feature>
<keyword evidence="10" id="KW-0479">Metal-binding</keyword>
<dbReference type="eggNOG" id="COG0239">
    <property type="taxonomic scope" value="Bacteria"/>
</dbReference>
<feature type="binding site" evidence="10">
    <location>
        <position position="102"/>
    </location>
    <ligand>
        <name>Na(+)</name>
        <dbReference type="ChEBI" id="CHEBI:29101"/>
        <note>structural</note>
    </ligand>
</feature>
<evidence type="ECO:0000256" key="2">
    <source>
        <dbReference type="ARBA" id="ARBA00022475"/>
    </source>
</evidence>
<keyword evidence="6 10" id="KW-0407">Ion channel</keyword>
<evidence type="ECO:0000256" key="5">
    <source>
        <dbReference type="ARBA" id="ARBA00023136"/>
    </source>
</evidence>
<comment type="catalytic activity">
    <reaction evidence="8">
        <text>fluoride(in) = fluoride(out)</text>
        <dbReference type="Rhea" id="RHEA:76159"/>
        <dbReference type="ChEBI" id="CHEBI:17051"/>
    </reaction>
    <physiologicalReaction direction="left-to-right" evidence="8">
        <dbReference type="Rhea" id="RHEA:76160"/>
    </physiologicalReaction>
</comment>
<comment type="similarity">
    <text evidence="7 10">Belongs to the fluoride channel Fluc/FEX (TC 1.A.43) family.</text>
</comment>
<dbReference type="GO" id="GO:0046872">
    <property type="term" value="F:metal ion binding"/>
    <property type="evidence" value="ECO:0007669"/>
    <property type="project" value="UniProtKB-KW"/>
</dbReference>
<dbReference type="GO" id="GO:0005886">
    <property type="term" value="C:plasma membrane"/>
    <property type="evidence" value="ECO:0007669"/>
    <property type="project" value="UniProtKB-SubCell"/>
</dbReference>
<keyword evidence="10" id="KW-0915">Sodium</keyword>
<dbReference type="EMBL" id="ATLK01000001">
    <property type="protein sequence ID" value="KFF30724.1"/>
    <property type="molecule type" value="Genomic_DNA"/>
</dbReference>
<dbReference type="InterPro" id="IPR003691">
    <property type="entry name" value="FluC"/>
</dbReference>
<evidence type="ECO:0000256" key="3">
    <source>
        <dbReference type="ARBA" id="ARBA00022692"/>
    </source>
</evidence>
<evidence type="ECO:0000313" key="13">
    <source>
        <dbReference type="Proteomes" id="UP000028730"/>
    </source>
</evidence>
<dbReference type="PANTHER" id="PTHR28259">
    <property type="entry name" value="FLUORIDE EXPORT PROTEIN 1-RELATED"/>
    <property type="match status" value="1"/>
</dbReference>
<keyword evidence="13" id="KW-1185">Reference proteome</keyword>
<dbReference type="OrthoDB" id="4408652at2"/>
<evidence type="ECO:0000256" key="1">
    <source>
        <dbReference type="ARBA" id="ARBA00004651"/>
    </source>
</evidence>
<accession>A0A086BP60</accession>
<keyword evidence="10" id="KW-0406">Ion transport</keyword>
<feature type="transmembrane region" description="Helical" evidence="10">
    <location>
        <begin position="53"/>
        <end position="76"/>
    </location>
</feature>
<dbReference type="RefSeq" id="WP_161787711.1">
    <property type="nucleotide sequence ID" value="NZ_ATLK01000001.1"/>
</dbReference>
<name>A0A086BP60_9BIFI</name>
<reference evidence="12 13" key="1">
    <citation type="journal article" date="2014" name="Appl. Environ. Microbiol.">
        <title>Genomic encyclopedia of type strains of the genus Bifidobacterium.</title>
        <authorList>
            <person name="Milani C."/>
            <person name="Lugli G.A."/>
            <person name="Duranti S."/>
            <person name="Turroni F."/>
            <person name="Bottacini F."/>
            <person name="Mangifesta M."/>
            <person name="Sanchez B."/>
            <person name="Viappiani A."/>
            <person name="Mancabelli L."/>
            <person name="Taminiau B."/>
            <person name="Delcenserie V."/>
            <person name="Barrangou R."/>
            <person name="Margolles A."/>
            <person name="van Sinderen D."/>
            <person name="Ventura M."/>
        </authorList>
    </citation>
    <scope>NUCLEOTIDE SEQUENCE [LARGE SCALE GENOMIC DNA]</scope>
    <source>
        <strain evidence="12 13">DSM 19703</strain>
    </source>
</reference>
<gene>
    <name evidence="10" type="primary">fluC</name>
    <name evidence="10" type="synonym">crcB</name>
    <name evidence="12" type="ORF">BBOMB_0030</name>
</gene>
<evidence type="ECO:0000313" key="12">
    <source>
        <dbReference type="EMBL" id="KFF30724.1"/>
    </source>
</evidence>
<organism evidence="12 13">
    <name type="scientific">Bifidobacterium bombi DSM 19703</name>
    <dbReference type="NCBI Taxonomy" id="1341695"/>
    <lineage>
        <taxon>Bacteria</taxon>
        <taxon>Bacillati</taxon>
        <taxon>Actinomycetota</taxon>
        <taxon>Actinomycetes</taxon>
        <taxon>Bifidobacteriales</taxon>
        <taxon>Bifidobacteriaceae</taxon>
        <taxon>Bifidobacterium</taxon>
    </lineage>
</organism>
<evidence type="ECO:0000256" key="8">
    <source>
        <dbReference type="ARBA" id="ARBA00035585"/>
    </source>
</evidence>